<dbReference type="PROSITE" id="PS00092">
    <property type="entry name" value="N6_MTASE"/>
    <property type="match status" value="1"/>
</dbReference>
<dbReference type="GO" id="GO:0070043">
    <property type="term" value="F:rRNA (guanine-N7-)-methyltransferase activity"/>
    <property type="evidence" value="ECO:0007669"/>
    <property type="project" value="TreeGrafter"/>
</dbReference>
<organism evidence="4 5">
    <name type="scientific">Weissella paramesenteroides ATCC 33313</name>
    <dbReference type="NCBI Taxonomy" id="585506"/>
    <lineage>
        <taxon>Bacteria</taxon>
        <taxon>Bacillati</taxon>
        <taxon>Bacillota</taxon>
        <taxon>Bacilli</taxon>
        <taxon>Lactobacillales</taxon>
        <taxon>Lactobacillaceae</taxon>
        <taxon>Weissella</taxon>
    </lineage>
</organism>
<dbReference type="HOGENOM" id="CLU_032119_3_1_9"/>
<protein>
    <recommendedName>
        <fullName evidence="3">THUMP domain-containing protein</fullName>
    </recommendedName>
</protein>
<name>C5RBQ6_WEIPA</name>
<evidence type="ECO:0000256" key="1">
    <source>
        <dbReference type="ARBA" id="ARBA00022603"/>
    </source>
</evidence>
<dbReference type="InterPro" id="IPR000241">
    <property type="entry name" value="RlmKL-like_Mtase"/>
</dbReference>
<dbReference type="GO" id="GO:0008990">
    <property type="term" value="F:rRNA (guanine-N2-)-methyltransferase activity"/>
    <property type="evidence" value="ECO:0007669"/>
    <property type="project" value="TreeGrafter"/>
</dbReference>
<dbReference type="CDD" id="cd11715">
    <property type="entry name" value="THUMP_AdoMetMT"/>
    <property type="match status" value="1"/>
</dbReference>
<dbReference type="GO" id="GO:0003723">
    <property type="term" value="F:RNA binding"/>
    <property type="evidence" value="ECO:0007669"/>
    <property type="project" value="InterPro"/>
</dbReference>
<dbReference type="Gene3D" id="3.40.50.150">
    <property type="entry name" value="Vaccinia Virus protein VP39"/>
    <property type="match status" value="1"/>
</dbReference>
<comment type="caution">
    <text evidence="4">The sequence shown here is derived from an EMBL/GenBank/DDBJ whole genome shotgun (WGS) entry which is preliminary data.</text>
</comment>
<dbReference type="InterPro" id="IPR004114">
    <property type="entry name" value="THUMP_dom"/>
</dbReference>
<keyword evidence="5" id="KW-1185">Reference proteome</keyword>
<dbReference type="Pfam" id="PF02926">
    <property type="entry name" value="THUMP"/>
    <property type="match status" value="1"/>
</dbReference>
<proteinExistence type="predicted"/>
<dbReference type="PANTHER" id="PTHR47313:SF1">
    <property type="entry name" value="RIBOSOMAL RNA LARGE SUBUNIT METHYLTRANSFERASE K_L"/>
    <property type="match status" value="1"/>
</dbReference>
<dbReference type="eggNOG" id="COG0116">
    <property type="taxonomic scope" value="Bacteria"/>
</dbReference>
<feature type="domain" description="THUMP" evidence="3">
    <location>
        <begin position="68"/>
        <end position="166"/>
    </location>
</feature>
<dbReference type="InterPro" id="IPR029063">
    <property type="entry name" value="SAM-dependent_MTases_sf"/>
</dbReference>
<evidence type="ECO:0000259" key="3">
    <source>
        <dbReference type="SMART" id="SM00981"/>
    </source>
</evidence>
<keyword evidence="1" id="KW-0489">Methyltransferase</keyword>
<keyword evidence="2" id="KW-0808">Transferase</keyword>
<dbReference type="Gene3D" id="3.30.2130.30">
    <property type="match status" value="1"/>
</dbReference>
<accession>C5RBQ6</accession>
<dbReference type="STRING" id="585506.HMPREF0877_1402"/>
<evidence type="ECO:0000313" key="4">
    <source>
        <dbReference type="EMBL" id="EER74396.1"/>
    </source>
</evidence>
<dbReference type="SUPFAM" id="SSF53335">
    <property type="entry name" value="S-adenosyl-L-methionine-dependent methyltransferases"/>
    <property type="match status" value="1"/>
</dbReference>
<dbReference type="InterPro" id="IPR054170">
    <property type="entry name" value="RlmL_1st"/>
</dbReference>
<sequence length="388" mass="43989">MKSINLKRERNMKNFKLMATMGAGMESLVARELKEMGYATETENGRVFFDGTVEDIYRTNLWLRVADRIKIVVQEFDAKTFDQLFEKTKSFPWEDLLPYDANFPVNGRSKNSILHSVPTVQAITKKAIVKRLSEAYHTHSYLPETGQRYVLETAIDKNHVMITLDTTGDSLFKRGYRTEKGGAPLKETMAAALVKLAHWFTDNPFVDPTTGSGTIAIEAALIGRNIAPGLNREFDITDWDWFDKNIGQTLKAQARSMINFDEPLDITGYDIDENMIEIAKANAEAAGVGEDITFKQLAAADWSTDKINGVLVANPPYGERLGDEEAARKLYSQMGHIYNKMPTWSKYILTSDEEFETAFGKKATKKRKLYNGALKVDLYQYWGKKIRN</sequence>
<dbReference type="AlphaFoldDB" id="C5RBQ6"/>
<dbReference type="InterPro" id="IPR002052">
    <property type="entry name" value="DNA_methylase_N6_adenine_CS"/>
</dbReference>
<evidence type="ECO:0000256" key="2">
    <source>
        <dbReference type="ARBA" id="ARBA00022679"/>
    </source>
</evidence>
<dbReference type="SMART" id="SM00981">
    <property type="entry name" value="THUMP"/>
    <property type="match status" value="1"/>
</dbReference>
<dbReference type="Pfam" id="PF22020">
    <property type="entry name" value="RlmL_1st"/>
    <property type="match status" value="1"/>
</dbReference>
<gene>
    <name evidence="4" type="ORF">HMPREF0877_1402</name>
</gene>
<dbReference type="EMBL" id="ACKU01000022">
    <property type="protein sequence ID" value="EER74396.1"/>
    <property type="molecule type" value="Genomic_DNA"/>
</dbReference>
<dbReference type="PANTHER" id="PTHR47313">
    <property type="entry name" value="RIBOSOMAL RNA LARGE SUBUNIT METHYLTRANSFERASE K/L"/>
    <property type="match status" value="1"/>
</dbReference>
<dbReference type="Proteomes" id="UP000004528">
    <property type="component" value="Unassembled WGS sequence"/>
</dbReference>
<dbReference type="Pfam" id="PF01170">
    <property type="entry name" value="UPF0020"/>
    <property type="match status" value="1"/>
</dbReference>
<evidence type="ECO:0000313" key="5">
    <source>
        <dbReference type="Proteomes" id="UP000004528"/>
    </source>
</evidence>
<reference evidence="4 5" key="1">
    <citation type="submission" date="2009-04" db="EMBL/GenBank/DDBJ databases">
        <authorList>
            <person name="Qin X."/>
            <person name="Bachman B."/>
            <person name="Battles P."/>
            <person name="Bell A."/>
            <person name="Bess C."/>
            <person name="Bickham C."/>
            <person name="Chaboub L."/>
            <person name="Chen D."/>
            <person name="Coyle M."/>
            <person name="Deiros D.R."/>
            <person name="Dinh H."/>
            <person name="Forbes L."/>
            <person name="Fowler G."/>
            <person name="Francisco L."/>
            <person name="Fu Q."/>
            <person name="Gubbala S."/>
            <person name="Hale W."/>
            <person name="Han Y."/>
            <person name="Hemphill L."/>
            <person name="Highlander S.K."/>
            <person name="Hirani K."/>
            <person name="Hogues M."/>
            <person name="Jackson L."/>
            <person name="Jakkamsetti A."/>
            <person name="Javaid M."/>
            <person name="Jiang H."/>
            <person name="Korchina V."/>
            <person name="Kovar C."/>
            <person name="Lara F."/>
            <person name="Lee S."/>
            <person name="Mata R."/>
            <person name="Mathew T."/>
            <person name="Moen C."/>
            <person name="Morales K."/>
            <person name="Munidasa M."/>
            <person name="Nazareth L."/>
            <person name="Ngo R."/>
            <person name="Nguyen L."/>
            <person name="Okwuonu G."/>
            <person name="Ongeri F."/>
            <person name="Patil S."/>
            <person name="Petrosino J."/>
            <person name="Pham C."/>
            <person name="Pham P."/>
            <person name="Pu L.-L."/>
            <person name="Puazo M."/>
            <person name="Raj R."/>
            <person name="Reid J."/>
            <person name="Rouhana J."/>
            <person name="Saada N."/>
            <person name="Shang Y."/>
            <person name="Simmons D."/>
            <person name="Thornton R."/>
            <person name="Warren J."/>
            <person name="Weissenberger G."/>
            <person name="Zhang J."/>
            <person name="Zhang L."/>
            <person name="Zhou C."/>
            <person name="Zhu D."/>
            <person name="Muzny D."/>
            <person name="Worley K."/>
            <person name="Gibbs R."/>
        </authorList>
    </citation>
    <scope>NUCLEOTIDE SEQUENCE [LARGE SCALE GENOMIC DNA]</scope>
    <source>
        <strain evidence="4 5">ATCC 33313</strain>
    </source>
</reference>